<feature type="coiled-coil region" evidence="8">
    <location>
        <begin position="32"/>
        <end position="60"/>
    </location>
</feature>
<dbReference type="GO" id="GO:0009767">
    <property type="term" value="P:photosynthetic electron transport chain"/>
    <property type="evidence" value="ECO:0007669"/>
    <property type="project" value="TreeGrafter"/>
</dbReference>
<dbReference type="GO" id="GO:0009654">
    <property type="term" value="C:photosystem II oxygen evolving complex"/>
    <property type="evidence" value="ECO:0007669"/>
    <property type="project" value="InterPro"/>
</dbReference>
<dbReference type="InterPro" id="IPR008797">
    <property type="entry name" value="PSII_PsbQ"/>
</dbReference>
<dbReference type="RefSeq" id="XP_039127058.1">
    <property type="nucleotide sequence ID" value="XM_039271124.1"/>
</dbReference>
<protein>
    <submittedName>
        <fullName evidence="10">Uncharacterized protein LOC120263255 isoform X1</fullName>
    </submittedName>
</protein>
<dbReference type="PANTHER" id="PTHR33399">
    <property type="entry name" value="OXYGEN-EVOLVING ENHANCER PROTEIN 3-1, CHLOROPLASTIC"/>
    <property type="match status" value="1"/>
</dbReference>
<evidence type="ECO:0000313" key="9">
    <source>
        <dbReference type="Proteomes" id="UP001515500"/>
    </source>
</evidence>
<evidence type="ECO:0000256" key="6">
    <source>
        <dbReference type="ARBA" id="ARBA00023136"/>
    </source>
</evidence>
<evidence type="ECO:0000256" key="5">
    <source>
        <dbReference type="ARBA" id="ARBA00023078"/>
    </source>
</evidence>
<proteinExistence type="inferred from homology"/>
<dbReference type="InterPro" id="IPR054099">
    <property type="entry name" value="PSII_PsbQ_pln"/>
</dbReference>
<dbReference type="AlphaFoldDB" id="A0AB40BI68"/>
<evidence type="ECO:0000256" key="7">
    <source>
        <dbReference type="ARBA" id="ARBA00035649"/>
    </source>
</evidence>
<evidence type="ECO:0000256" key="8">
    <source>
        <dbReference type="SAM" id="Coils"/>
    </source>
</evidence>
<reference evidence="9" key="1">
    <citation type="submission" date="2025-05" db="UniProtKB">
        <authorList>
            <consortium name="RefSeq"/>
        </authorList>
    </citation>
    <scope>NUCLEOTIDE SEQUENCE [LARGE SCALE GENOMIC DNA]</scope>
</reference>
<dbReference type="GO" id="GO:0019898">
    <property type="term" value="C:extrinsic component of membrane"/>
    <property type="evidence" value="ECO:0007669"/>
    <property type="project" value="InterPro"/>
</dbReference>
<dbReference type="GO" id="GO:0009535">
    <property type="term" value="C:chloroplast thylakoid membrane"/>
    <property type="evidence" value="ECO:0007669"/>
    <property type="project" value="UniProtKB-SubCell"/>
</dbReference>
<keyword evidence="8" id="KW-0175">Coiled coil</keyword>
<dbReference type="Proteomes" id="UP001515500">
    <property type="component" value="Chromosome 1"/>
</dbReference>
<dbReference type="PANTHER" id="PTHR33399:SF8">
    <property type="entry name" value="OS04G0522800 PROTEIN"/>
    <property type="match status" value="1"/>
</dbReference>
<dbReference type="GO" id="GO:0005509">
    <property type="term" value="F:calcium ion binding"/>
    <property type="evidence" value="ECO:0007669"/>
    <property type="project" value="InterPro"/>
</dbReference>
<name>A0AB40BI68_DIOCR</name>
<evidence type="ECO:0000256" key="1">
    <source>
        <dbReference type="ARBA" id="ARBA00004334"/>
    </source>
</evidence>
<evidence type="ECO:0000256" key="4">
    <source>
        <dbReference type="ARBA" id="ARBA00022946"/>
    </source>
</evidence>
<dbReference type="Pfam" id="PF05757">
    <property type="entry name" value="PsbQ"/>
    <property type="match status" value="1"/>
</dbReference>
<keyword evidence="5" id="KW-0793">Thylakoid</keyword>
<keyword evidence="6" id="KW-0472">Membrane</keyword>
<evidence type="ECO:0000256" key="2">
    <source>
        <dbReference type="ARBA" id="ARBA00022528"/>
    </source>
</evidence>
<keyword evidence="2" id="KW-0150">Chloroplast</keyword>
<evidence type="ECO:0000256" key="3">
    <source>
        <dbReference type="ARBA" id="ARBA00022640"/>
    </source>
</evidence>
<keyword evidence="3" id="KW-0934">Plastid</keyword>
<keyword evidence="9" id="KW-1185">Reference proteome</keyword>
<sequence length="144" mass="16504">MLNFLSISRKMDSMKSTKGSVQRIKQCANDLMVLMEEEIVVHKEEEEEEEEEEVKEEDGEICWDLMGRDLILKSTFLFCDLTNVLSNAPLHHKANLTLLANNFLFYIDELGQTVKKRSITGMKICHQDAALALNQLMDALMLLP</sequence>
<dbReference type="GeneID" id="120263255"/>
<dbReference type="SUPFAM" id="SSF101112">
    <property type="entry name" value="Oxygen-evolving enhancer protein 3"/>
    <property type="match status" value="1"/>
</dbReference>
<comment type="subcellular location">
    <subcellularLocation>
        <location evidence="1">Plastid</location>
        <location evidence="1">Chloroplast thylakoid membrane</location>
    </subcellularLocation>
</comment>
<gene>
    <name evidence="10" type="primary">LOC120263255</name>
</gene>
<keyword evidence="4" id="KW-0809">Transit peptide</keyword>
<comment type="similarity">
    <text evidence="7">Belongs to the PsbQ family.</text>
</comment>
<accession>A0AB40BI68</accession>
<evidence type="ECO:0000313" key="10">
    <source>
        <dbReference type="RefSeq" id="XP_039127058.1"/>
    </source>
</evidence>
<dbReference type="Gene3D" id="1.20.120.290">
    <property type="entry name" value="Oxygen-evolving enhancer protein 3 (PsbQ), four-helix up-down bundle"/>
    <property type="match status" value="1"/>
</dbReference>
<dbReference type="InterPro" id="IPR023222">
    <property type="entry name" value="PsbQ-like_dom_sf"/>
</dbReference>
<reference evidence="10" key="2">
    <citation type="submission" date="2025-08" db="UniProtKB">
        <authorList>
            <consortium name="RefSeq"/>
        </authorList>
    </citation>
    <scope>IDENTIFICATION</scope>
</reference>
<organism evidence="9 10">
    <name type="scientific">Dioscorea cayennensis subsp. rotundata</name>
    <name type="common">White Guinea yam</name>
    <name type="synonym">Dioscorea rotundata</name>
    <dbReference type="NCBI Taxonomy" id="55577"/>
    <lineage>
        <taxon>Eukaryota</taxon>
        <taxon>Viridiplantae</taxon>
        <taxon>Streptophyta</taxon>
        <taxon>Embryophyta</taxon>
        <taxon>Tracheophyta</taxon>
        <taxon>Spermatophyta</taxon>
        <taxon>Magnoliopsida</taxon>
        <taxon>Liliopsida</taxon>
        <taxon>Dioscoreales</taxon>
        <taxon>Dioscoreaceae</taxon>
        <taxon>Dioscorea</taxon>
    </lineage>
</organism>